<dbReference type="PANTHER" id="PTHR46751">
    <property type="entry name" value="EPPIN"/>
    <property type="match status" value="1"/>
</dbReference>
<dbReference type="FunFam" id="4.10.410.10:FF:000020">
    <property type="entry name" value="Collagen, type VI, alpha 3"/>
    <property type="match status" value="1"/>
</dbReference>
<dbReference type="InterPro" id="IPR036880">
    <property type="entry name" value="Kunitz_BPTI_sf"/>
</dbReference>
<name>A0A8B9EP96_ANSCY</name>
<evidence type="ECO:0000259" key="3">
    <source>
        <dbReference type="PROSITE" id="PS51390"/>
    </source>
</evidence>
<keyword evidence="1" id="KW-1015">Disulfide bond</keyword>
<dbReference type="AlphaFoldDB" id="A0A8B9EP96"/>
<dbReference type="PROSITE" id="PS51390">
    <property type="entry name" value="WAP"/>
    <property type="match status" value="1"/>
</dbReference>
<feature type="domain" description="WAP" evidence="3">
    <location>
        <begin position="28"/>
        <end position="76"/>
    </location>
</feature>
<dbReference type="PANTHER" id="PTHR46751:SF1">
    <property type="entry name" value="WAP FOUR-DISULFIDE CORE DOMAIN PROTEIN 6A"/>
    <property type="match status" value="1"/>
</dbReference>
<dbReference type="Gene3D" id="4.10.410.10">
    <property type="entry name" value="Pancreatic trypsin inhibitor Kunitz domain"/>
    <property type="match status" value="1"/>
</dbReference>
<reference evidence="4" key="2">
    <citation type="submission" date="2025-09" db="UniProtKB">
        <authorList>
            <consortium name="Ensembl"/>
        </authorList>
    </citation>
    <scope>IDENTIFICATION</scope>
</reference>
<dbReference type="InterPro" id="IPR008197">
    <property type="entry name" value="WAP_dom"/>
</dbReference>
<dbReference type="PRINTS" id="PR00759">
    <property type="entry name" value="BASICPTASE"/>
</dbReference>
<accession>A0A8B9EP96</accession>
<evidence type="ECO:0000313" key="5">
    <source>
        <dbReference type="Proteomes" id="UP000694521"/>
    </source>
</evidence>
<dbReference type="PROSITE" id="PS50279">
    <property type="entry name" value="BPTI_KUNITZ_2"/>
    <property type="match status" value="1"/>
</dbReference>
<dbReference type="InterPro" id="IPR020901">
    <property type="entry name" value="Prtase_inh_Kunz-CS"/>
</dbReference>
<dbReference type="InterPro" id="IPR002223">
    <property type="entry name" value="Kunitz_BPTI"/>
</dbReference>
<dbReference type="GO" id="GO:0005576">
    <property type="term" value="C:extracellular region"/>
    <property type="evidence" value="ECO:0007669"/>
    <property type="project" value="InterPro"/>
</dbReference>
<organism evidence="4 5">
    <name type="scientific">Anser cygnoides</name>
    <name type="common">Swan goose</name>
    <dbReference type="NCBI Taxonomy" id="8845"/>
    <lineage>
        <taxon>Eukaryota</taxon>
        <taxon>Metazoa</taxon>
        <taxon>Chordata</taxon>
        <taxon>Craniata</taxon>
        <taxon>Vertebrata</taxon>
        <taxon>Euteleostomi</taxon>
        <taxon>Archelosauria</taxon>
        <taxon>Archosauria</taxon>
        <taxon>Dinosauria</taxon>
        <taxon>Saurischia</taxon>
        <taxon>Theropoda</taxon>
        <taxon>Coelurosauria</taxon>
        <taxon>Aves</taxon>
        <taxon>Neognathae</taxon>
        <taxon>Galloanserae</taxon>
        <taxon>Anseriformes</taxon>
        <taxon>Anatidae</taxon>
        <taxon>Anserinae</taxon>
        <taxon>Anser</taxon>
    </lineage>
</organism>
<dbReference type="SMART" id="SM00131">
    <property type="entry name" value="KU"/>
    <property type="match status" value="1"/>
</dbReference>
<dbReference type="SUPFAM" id="SSF57362">
    <property type="entry name" value="BPTI-like"/>
    <property type="match status" value="1"/>
</dbReference>
<dbReference type="Proteomes" id="UP000694521">
    <property type="component" value="Unplaced"/>
</dbReference>
<dbReference type="Gene3D" id="4.10.75.10">
    <property type="entry name" value="Elafin-like"/>
    <property type="match status" value="1"/>
</dbReference>
<keyword evidence="5" id="KW-1185">Reference proteome</keyword>
<reference evidence="4" key="1">
    <citation type="submission" date="2025-08" db="UniProtKB">
        <authorList>
            <consortium name="Ensembl"/>
        </authorList>
    </citation>
    <scope>IDENTIFICATION</scope>
</reference>
<dbReference type="FunFam" id="4.10.75.10:FF:000001">
    <property type="entry name" value="Anosmin 1"/>
    <property type="match status" value="1"/>
</dbReference>
<dbReference type="Pfam" id="PF00014">
    <property type="entry name" value="Kunitz_BPTI"/>
    <property type="match status" value="1"/>
</dbReference>
<dbReference type="Pfam" id="PF00095">
    <property type="entry name" value="WAP"/>
    <property type="match status" value="1"/>
</dbReference>
<dbReference type="Ensembl" id="ENSACDT00005027673.1">
    <property type="protein sequence ID" value="ENSACDP00005023132.1"/>
    <property type="gene ID" value="ENSACDG00005016777.1"/>
</dbReference>
<evidence type="ECO:0000259" key="2">
    <source>
        <dbReference type="PROSITE" id="PS50279"/>
    </source>
</evidence>
<protein>
    <submittedName>
        <fullName evidence="4">Uncharacterized protein</fullName>
    </submittedName>
</protein>
<dbReference type="InterPro" id="IPR051388">
    <property type="entry name" value="Serpin_venom_toxin"/>
</dbReference>
<dbReference type="GO" id="GO:0004867">
    <property type="term" value="F:serine-type endopeptidase inhibitor activity"/>
    <property type="evidence" value="ECO:0007669"/>
    <property type="project" value="InterPro"/>
</dbReference>
<dbReference type="SMART" id="SM00217">
    <property type="entry name" value="WAP"/>
    <property type="match status" value="1"/>
</dbReference>
<evidence type="ECO:0000256" key="1">
    <source>
        <dbReference type="ARBA" id="ARBA00023157"/>
    </source>
</evidence>
<evidence type="ECO:0000313" key="4">
    <source>
        <dbReference type="Ensembl" id="ENSACDP00005023132.1"/>
    </source>
</evidence>
<proteinExistence type="predicted"/>
<dbReference type="InterPro" id="IPR036645">
    <property type="entry name" value="Elafin-like_sf"/>
</dbReference>
<feature type="domain" description="BPTI/Kunitz inhibitor" evidence="2">
    <location>
        <begin position="80"/>
        <end position="130"/>
    </location>
</feature>
<dbReference type="CDD" id="cd00109">
    <property type="entry name" value="Kunitz-type"/>
    <property type="match status" value="1"/>
</dbReference>
<dbReference type="PRINTS" id="PR00003">
    <property type="entry name" value="4DISULPHCORE"/>
</dbReference>
<dbReference type="SUPFAM" id="SSF57256">
    <property type="entry name" value="Elafin-like"/>
    <property type="match status" value="1"/>
</dbReference>
<dbReference type="PROSITE" id="PS00280">
    <property type="entry name" value="BPTI_KUNITZ_1"/>
    <property type="match status" value="1"/>
</dbReference>
<sequence>GTSAVPVSAGSAAPLLQKVRGCRLTPGLAEKPGTCPTAAPEGLFYPCSFQCLEDKDCLGSKKCCPLGCGPACLEPLQDTCHLPAAPGPCGGRELRFFYNVTSGRCETFPYGGCEGNPNNFGTRAACRRACVGHGEGPGSPGLCGARRGRGLQDRTGRGRRCAAGERRGGQGSGLCPACAQGC</sequence>